<dbReference type="EMBL" id="KZ678501">
    <property type="protein sequence ID" value="PSR81476.1"/>
    <property type="molecule type" value="Genomic_DNA"/>
</dbReference>
<protein>
    <submittedName>
        <fullName evidence="2">Uncharacterized protein</fullName>
    </submittedName>
</protein>
<evidence type="ECO:0000313" key="2">
    <source>
        <dbReference type="EMBL" id="PSR81476.1"/>
    </source>
</evidence>
<gene>
    <name evidence="2" type="ORF">BD289DRAFT_413041</name>
</gene>
<name>A0A2T3A245_9PEZI</name>
<dbReference type="OrthoDB" id="3235083at2759"/>
<feature type="region of interest" description="Disordered" evidence="1">
    <location>
        <begin position="1"/>
        <end position="21"/>
    </location>
</feature>
<dbReference type="InParanoid" id="A0A2T3A245"/>
<accession>A0A2T3A245</accession>
<keyword evidence="3" id="KW-1185">Reference proteome</keyword>
<evidence type="ECO:0000256" key="1">
    <source>
        <dbReference type="SAM" id="MobiDB-lite"/>
    </source>
</evidence>
<evidence type="ECO:0000313" key="3">
    <source>
        <dbReference type="Proteomes" id="UP000241462"/>
    </source>
</evidence>
<sequence>MGLKARREKAETHETCTEPFNHLSGQGTQSFWTLMIEHVMTSLYRLHSPNTSMAPINPTELSDPLITETTVPFPVIDEEASGREHKVVFGKHASDTVVVEAVSELVEMSVSTSLFRSAKGENSPLDIVHDASGQAMIFSIGSDGRLYCVFHVDGAAHAWQLLDITPQIESLPSDVVVTAFDVLELKGELHFAVSFRFVTTGSPDEIHQVFWATIKQPNATIDHEGRTKGFSTSEFEWHAIANNQGSRVITKLMCSVNPNATEDPPFTIFAASKTAGNYVASVYAVDPKPAATAPWTVISFGAESLSIVDMQPMVFGGVARDAVKEAGVAILHDAPGRDTDVIRRCNLLKLSPNRAEARGLHSPHIDKLGKLSAMYTSYNTWGSHDVLLAGKGIVFYRFQELTLPCLDADGSIILPDIEFRQVVCKETKLANPRRYVLSILAVSEDDKLYLIEGDRDPLKQGIPTFKCSGLPIRSDVAQIACHYNIQQDSMEFIYTSTKDNQILHLARDSQTSMWTSTDLKVQGPALGKVTRREPQYVATVSLLSKGNGRPVPGGYPVSLRGEPMFVQINGLSYRLNRARPTVVETNAIGQLEIVTTAPEQLGVSIIEAELTALVDRPQKFLVDMASRVTAVMSSIRSKEDLGRMVSANGKPLFANVPEDKLDATASLLSQFGDLKQNLERHNSEEKTSDHVAASFSSDQTLVKWEDSSASALIASSQQHQGDKSWLDKAVDVTIECVGEVLEFLKSVVKTLVKCVVYVGAKILRVVLQVGSKVLSIVVRTTVGLVRSFVSVLDQFLPFSLMDLLGLNLGKYIPQIQDRLREVTLGSLTVLDNFLVTNRTSIVDLFDDMEETLFGSIDKATAPDEPTKETGVERFVRKIIHSPIVKLIFKFNPLQWILEGVVEGLEEAIPDLKLPSIIPLAAAVGLGVSDLLEIIIDTLVEFVSLIATTAADVLRDPKKLFSIMLQAAKKSFKTLFKATRDVLLCLFDTIIRVVKTIPELLTTTWNIPGLTDVWQDWTGQEFTLLNFATYAAAAMVDFITYAVPNEKKDKLFGTKLPQAWPYFKMEPLYERYKDQTNQDALAAMYPGPSLPEHTNPIVMMVQVDYTGNSETTNSKEEEEKNNAASDLGGDFVGDWITLVGAAFKFLTAGIQVSELVAQSKAIKKNKAAAAARDKKLDLYAQSGQNMDVYKSNVPLSEGLDLDVYADNGHDMRAYGLHPGGDGAGSEAMSSPMIAIKVSAAVVAVACMVSDGVQYLLKTKAKDERDTPNTGQIVGMTAGLAISVIGIGIDCAIDVGGPPSGLFRQLVVEEEVKRKAMGAIGAISFNAGSALMTGCTPGCWTKPRYNQMAQTGGSMLGAVAVFTAKYQFETEWGPPVVAVAMATDAGLTVWSIISSIQNLIEAS</sequence>
<dbReference type="STRING" id="2025994.A0A2T3A245"/>
<organism evidence="2 3">
    <name type="scientific">Coniella lustricola</name>
    <dbReference type="NCBI Taxonomy" id="2025994"/>
    <lineage>
        <taxon>Eukaryota</taxon>
        <taxon>Fungi</taxon>
        <taxon>Dikarya</taxon>
        <taxon>Ascomycota</taxon>
        <taxon>Pezizomycotina</taxon>
        <taxon>Sordariomycetes</taxon>
        <taxon>Sordariomycetidae</taxon>
        <taxon>Diaporthales</taxon>
        <taxon>Schizoparmaceae</taxon>
        <taxon>Coniella</taxon>
    </lineage>
</organism>
<proteinExistence type="predicted"/>
<reference evidence="2 3" key="1">
    <citation type="journal article" date="2018" name="Mycol. Prog.">
        <title>Coniella lustricola, a new species from submerged detritus.</title>
        <authorList>
            <person name="Raudabaugh D.B."/>
            <person name="Iturriaga T."/>
            <person name="Carver A."/>
            <person name="Mondo S."/>
            <person name="Pangilinan J."/>
            <person name="Lipzen A."/>
            <person name="He G."/>
            <person name="Amirebrahimi M."/>
            <person name="Grigoriev I.V."/>
            <person name="Miller A.N."/>
        </authorList>
    </citation>
    <scope>NUCLEOTIDE SEQUENCE [LARGE SCALE GENOMIC DNA]</scope>
    <source>
        <strain evidence="2 3">B22-T-1</strain>
    </source>
</reference>
<dbReference type="Proteomes" id="UP000241462">
    <property type="component" value="Unassembled WGS sequence"/>
</dbReference>